<evidence type="ECO:0000256" key="1">
    <source>
        <dbReference type="SAM" id="MobiDB-lite"/>
    </source>
</evidence>
<sequence>MNNSVDTKFSKPSILGKSVLQPLRNQSVVKQPNAFKSERPNFSKQWIASQIDVNNVLSKPVTPHYLPKFREYVIAKLHHMIAPCSSKNNLKETYGSNDMAHKYYLEEAKKKAQERDRKLTTSVMPSAKS</sequence>
<dbReference type="Proteomes" id="UP001151760">
    <property type="component" value="Unassembled WGS sequence"/>
</dbReference>
<protein>
    <submittedName>
        <fullName evidence="2">Uncharacterized protein</fullName>
    </submittedName>
</protein>
<organism evidence="2 3">
    <name type="scientific">Tanacetum coccineum</name>
    <dbReference type="NCBI Taxonomy" id="301880"/>
    <lineage>
        <taxon>Eukaryota</taxon>
        <taxon>Viridiplantae</taxon>
        <taxon>Streptophyta</taxon>
        <taxon>Embryophyta</taxon>
        <taxon>Tracheophyta</taxon>
        <taxon>Spermatophyta</taxon>
        <taxon>Magnoliopsida</taxon>
        <taxon>eudicotyledons</taxon>
        <taxon>Gunneridae</taxon>
        <taxon>Pentapetalae</taxon>
        <taxon>asterids</taxon>
        <taxon>campanulids</taxon>
        <taxon>Asterales</taxon>
        <taxon>Asteraceae</taxon>
        <taxon>Asteroideae</taxon>
        <taxon>Anthemideae</taxon>
        <taxon>Anthemidinae</taxon>
        <taxon>Tanacetum</taxon>
    </lineage>
</organism>
<feature type="compositionally biased region" description="Basic and acidic residues" evidence="1">
    <location>
        <begin position="110"/>
        <end position="119"/>
    </location>
</feature>
<dbReference type="EMBL" id="BQNB010019391">
    <property type="protein sequence ID" value="GJT84811.1"/>
    <property type="molecule type" value="Genomic_DNA"/>
</dbReference>
<feature type="compositionally biased region" description="Polar residues" evidence="1">
    <location>
        <begin position="120"/>
        <end position="129"/>
    </location>
</feature>
<evidence type="ECO:0000313" key="3">
    <source>
        <dbReference type="Proteomes" id="UP001151760"/>
    </source>
</evidence>
<reference evidence="2" key="1">
    <citation type="journal article" date="2022" name="Int. J. Mol. Sci.">
        <title>Draft Genome of Tanacetum Coccineum: Genomic Comparison of Closely Related Tanacetum-Family Plants.</title>
        <authorList>
            <person name="Yamashiro T."/>
            <person name="Shiraishi A."/>
            <person name="Nakayama K."/>
            <person name="Satake H."/>
        </authorList>
    </citation>
    <scope>NUCLEOTIDE SEQUENCE</scope>
</reference>
<accession>A0ABQ5HAC3</accession>
<name>A0ABQ5HAC3_9ASTR</name>
<keyword evidence="3" id="KW-1185">Reference proteome</keyword>
<evidence type="ECO:0000313" key="2">
    <source>
        <dbReference type="EMBL" id="GJT84811.1"/>
    </source>
</evidence>
<comment type="caution">
    <text evidence="2">The sequence shown here is derived from an EMBL/GenBank/DDBJ whole genome shotgun (WGS) entry which is preliminary data.</text>
</comment>
<gene>
    <name evidence="2" type="ORF">Tco_1066528</name>
</gene>
<proteinExistence type="predicted"/>
<feature type="region of interest" description="Disordered" evidence="1">
    <location>
        <begin position="110"/>
        <end position="129"/>
    </location>
</feature>
<reference evidence="2" key="2">
    <citation type="submission" date="2022-01" db="EMBL/GenBank/DDBJ databases">
        <authorList>
            <person name="Yamashiro T."/>
            <person name="Shiraishi A."/>
            <person name="Satake H."/>
            <person name="Nakayama K."/>
        </authorList>
    </citation>
    <scope>NUCLEOTIDE SEQUENCE</scope>
</reference>